<keyword evidence="2" id="KW-1185">Reference proteome</keyword>
<reference evidence="1 2" key="1">
    <citation type="submission" date="2015-07" db="EMBL/GenBank/DDBJ databases">
        <title>Emmonsia species relationships and genome sequence.</title>
        <authorList>
            <consortium name="The Broad Institute Genomics Platform"/>
            <person name="Cuomo C.A."/>
            <person name="Munoz J.F."/>
            <person name="Imamovic A."/>
            <person name="Priest M.E."/>
            <person name="Young S."/>
            <person name="Clay O.K."/>
            <person name="McEwen J.G."/>
        </authorList>
    </citation>
    <scope>NUCLEOTIDE SEQUENCE [LARGE SCALE GENOMIC DNA]</scope>
    <source>
        <strain evidence="1 2">UAMH 9510</strain>
    </source>
</reference>
<accession>A0A1J9PNY6</accession>
<dbReference type="EMBL" id="LGRN01000042">
    <property type="protein sequence ID" value="OJD18192.1"/>
    <property type="molecule type" value="Genomic_DNA"/>
</dbReference>
<dbReference type="PANTHER" id="PTHR37490:SF2">
    <property type="match status" value="1"/>
</dbReference>
<dbReference type="AlphaFoldDB" id="A0A1J9PNY6"/>
<evidence type="ECO:0000313" key="1">
    <source>
        <dbReference type="EMBL" id="OJD18192.1"/>
    </source>
</evidence>
<dbReference type="STRING" id="1447872.A0A1J9PNY6"/>
<dbReference type="Proteomes" id="UP000182235">
    <property type="component" value="Unassembled WGS sequence"/>
</dbReference>
<proteinExistence type="predicted"/>
<sequence>MLLVFRRHAARHRSRSLLLLLLFVSLSFIVFINILGLRHPVKENQSSAPPPAELMNPDSSGVELAIVLGKTKGENAEWAYDMFPEWTPFIYSVDNEPGYGLYVPNRGHEVMPYLTFIVDHYHKLPGIVAFMHGNNNQWHNEDISPNNDEVLHGLRLETVRRRGYVNLRCRTGPGCNPSSVLPHNPSDVDIERNDTRARFADIYATLFGLDDVKDVPPVIGGICCGQVVATRERILQRPLSDYERMRTWALSGSLPMNDYDVGWVFEKIWHVIFGEGPVSCISESKCLCDLYGKCGEPPTPREKVPVFHPVG</sequence>
<dbReference type="VEuPathDB" id="FungiDB:AJ78_01750"/>
<protein>
    <submittedName>
        <fullName evidence="1">Uncharacterized protein</fullName>
    </submittedName>
</protein>
<comment type="caution">
    <text evidence="1">The sequence shown here is derived from an EMBL/GenBank/DDBJ whole genome shotgun (WGS) entry which is preliminary data.</text>
</comment>
<dbReference type="Pfam" id="PF11913">
    <property type="entry name" value="DUF3431"/>
    <property type="match status" value="1"/>
</dbReference>
<gene>
    <name evidence="1" type="ORF">AJ78_01750</name>
</gene>
<evidence type="ECO:0000313" key="2">
    <source>
        <dbReference type="Proteomes" id="UP000182235"/>
    </source>
</evidence>
<dbReference type="OrthoDB" id="426718at2759"/>
<dbReference type="InterPro" id="IPR021838">
    <property type="entry name" value="DUF3431"/>
</dbReference>
<dbReference type="PANTHER" id="PTHR37490">
    <property type="entry name" value="EXPRESSED PROTEIN"/>
    <property type="match status" value="1"/>
</dbReference>
<name>A0A1J9PNY6_9EURO</name>
<organism evidence="1 2">
    <name type="scientific">Emergomyces pasteurianus Ep9510</name>
    <dbReference type="NCBI Taxonomy" id="1447872"/>
    <lineage>
        <taxon>Eukaryota</taxon>
        <taxon>Fungi</taxon>
        <taxon>Dikarya</taxon>
        <taxon>Ascomycota</taxon>
        <taxon>Pezizomycotina</taxon>
        <taxon>Eurotiomycetes</taxon>
        <taxon>Eurotiomycetidae</taxon>
        <taxon>Onygenales</taxon>
        <taxon>Ajellomycetaceae</taxon>
        <taxon>Emergomyces</taxon>
    </lineage>
</organism>